<reference evidence="2" key="1">
    <citation type="journal article" date="2020" name="Nature">
        <title>Giant virus diversity and host interactions through global metagenomics.</title>
        <authorList>
            <person name="Schulz F."/>
            <person name="Roux S."/>
            <person name="Paez-Espino D."/>
            <person name="Jungbluth S."/>
            <person name="Walsh D.A."/>
            <person name="Denef V.J."/>
            <person name="McMahon K.D."/>
            <person name="Konstantinidis K.T."/>
            <person name="Eloe-Fadrosh E.A."/>
            <person name="Kyrpides N.C."/>
            <person name="Woyke T."/>
        </authorList>
    </citation>
    <scope>NUCLEOTIDE SEQUENCE</scope>
    <source>
        <strain evidence="2">GVMAG-M-3300023174-46</strain>
    </source>
</reference>
<dbReference type="SUPFAM" id="SSF49899">
    <property type="entry name" value="Concanavalin A-like lectins/glucanases"/>
    <property type="match status" value="1"/>
</dbReference>
<proteinExistence type="predicted"/>
<sequence length="256" mass="27320">MPQVSSVCGGAFGYGRGLQGALPNGGCGSYKMPGIGTVCSIALPYSSNMRFDTADYTFEYFVFFPVGTVSQLPPSTSAVFTTVNGKAAPLGLSFSNSGTGLTIFWNGLRWDSAGPTGQTAITLDTSTLVDQWSHWAFVQQSGVGQSLYVNGNRCKLLANVFTADPSETTPATYTFNIGYRNTPMFFSNIRLVKGYALYTGTTYTVPTSPLTAIPGTAYLLNATTRGPVKDTSPNNQRVINTSAANPVRWDPKTPFS</sequence>
<dbReference type="AlphaFoldDB" id="A0A6C0DP59"/>
<dbReference type="Pfam" id="PF13385">
    <property type="entry name" value="Laminin_G_3"/>
    <property type="match status" value="1"/>
</dbReference>
<dbReference type="InterPro" id="IPR013320">
    <property type="entry name" value="ConA-like_dom_sf"/>
</dbReference>
<accession>A0A6C0DP59</accession>
<name>A0A6C0DP59_9ZZZZ</name>
<evidence type="ECO:0008006" key="3">
    <source>
        <dbReference type="Google" id="ProtNLM"/>
    </source>
</evidence>
<feature type="compositionally biased region" description="Polar residues" evidence="1">
    <location>
        <begin position="231"/>
        <end position="244"/>
    </location>
</feature>
<dbReference type="EMBL" id="MN739655">
    <property type="protein sequence ID" value="QHT18407.1"/>
    <property type="molecule type" value="Genomic_DNA"/>
</dbReference>
<protein>
    <recommendedName>
        <fullName evidence="3">Lectin/glucanase superfamily protein</fullName>
    </recommendedName>
</protein>
<feature type="region of interest" description="Disordered" evidence="1">
    <location>
        <begin position="225"/>
        <end position="256"/>
    </location>
</feature>
<dbReference type="Gene3D" id="2.60.120.200">
    <property type="match status" value="1"/>
</dbReference>
<organism evidence="2">
    <name type="scientific">viral metagenome</name>
    <dbReference type="NCBI Taxonomy" id="1070528"/>
    <lineage>
        <taxon>unclassified sequences</taxon>
        <taxon>metagenomes</taxon>
        <taxon>organismal metagenomes</taxon>
    </lineage>
</organism>
<evidence type="ECO:0000256" key="1">
    <source>
        <dbReference type="SAM" id="MobiDB-lite"/>
    </source>
</evidence>
<evidence type="ECO:0000313" key="2">
    <source>
        <dbReference type="EMBL" id="QHT18407.1"/>
    </source>
</evidence>